<dbReference type="AlphaFoldDB" id="A0A9Q1KIN2"/>
<feature type="region of interest" description="Disordered" evidence="1">
    <location>
        <begin position="1"/>
        <end position="35"/>
    </location>
</feature>
<sequence>MEGGRERDGGGEMVGELQQSNKKEGASPTATNTAIRKGKSCKGTLYYSSLLKSKGRNPRCVGFTRSLQQVPNYIVSESEVEASKEGRSLTDFKYACVGYSVYLDNKNAPPTGDQKPRAELPVCVGLELVVDKRPVDNHAPAHAPRVHNKEDERGLPLPQHRPQKPSHPVGDEFLTRQCDFLWHSVILYLSMQGSVMVALICNEDLSNIDRIHNSSDKKLLLDTNIFAIMHARFTRNAGLVASGVARNMRKVGNYIKESVDDILYPYRRRPK</sequence>
<dbReference type="OrthoDB" id="510712at2759"/>
<evidence type="ECO:0000259" key="2">
    <source>
        <dbReference type="Pfam" id="PF26631"/>
    </source>
</evidence>
<comment type="caution">
    <text evidence="3">The sequence shown here is derived from an EMBL/GenBank/DDBJ whole genome shotgun (WGS) entry which is preliminary data.</text>
</comment>
<proteinExistence type="predicted"/>
<reference evidence="3" key="1">
    <citation type="submission" date="2022-04" db="EMBL/GenBank/DDBJ databases">
        <title>Carnegiea gigantea Genome sequencing and assembly v2.</title>
        <authorList>
            <person name="Copetti D."/>
            <person name="Sanderson M.J."/>
            <person name="Burquez A."/>
            <person name="Wojciechowski M.F."/>
        </authorList>
    </citation>
    <scope>NUCLEOTIDE SEQUENCE</scope>
    <source>
        <strain evidence="3">SGP5-SGP5p</strain>
        <tissue evidence="3">Aerial part</tissue>
    </source>
</reference>
<protein>
    <recommendedName>
        <fullName evidence="2">DUF8204 domain-containing protein</fullName>
    </recommendedName>
</protein>
<dbReference type="Pfam" id="PF26631">
    <property type="entry name" value="DUF8204"/>
    <property type="match status" value="1"/>
</dbReference>
<organism evidence="3 4">
    <name type="scientific">Carnegiea gigantea</name>
    <dbReference type="NCBI Taxonomy" id="171969"/>
    <lineage>
        <taxon>Eukaryota</taxon>
        <taxon>Viridiplantae</taxon>
        <taxon>Streptophyta</taxon>
        <taxon>Embryophyta</taxon>
        <taxon>Tracheophyta</taxon>
        <taxon>Spermatophyta</taxon>
        <taxon>Magnoliopsida</taxon>
        <taxon>eudicotyledons</taxon>
        <taxon>Gunneridae</taxon>
        <taxon>Pentapetalae</taxon>
        <taxon>Caryophyllales</taxon>
        <taxon>Cactineae</taxon>
        <taxon>Cactaceae</taxon>
        <taxon>Cactoideae</taxon>
        <taxon>Echinocereeae</taxon>
        <taxon>Carnegiea</taxon>
    </lineage>
</organism>
<dbReference type="Proteomes" id="UP001153076">
    <property type="component" value="Unassembled WGS sequence"/>
</dbReference>
<feature type="region of interest" description="Disordered" evidence="1">
    <location>
        <begin position="137"/>
        <end position="168"/>
    </location>
</feature>
<keyword evidence="4" id="KW-1185">Reference proteome</keyword>
<name>A0A9Q1KIN2_9CARY</name>
<evidence type="ECO:0000313" key="3">
    <source>
        <dbReference type="EMBL" id="KAJ8443635.1"/>
    </source>
</evidence>
<feature type="domain" description="DUF8204" evidence="2">
    <location>
        <begin position="37"/>
        <end position="128"/>
    </location>
</feature>
<dbReference type="PANTHER" id="PTHR34566">
    <property type="entry name" value="ALTERED INHERITANCE OF MITOCHONDRIA PROTEIN"/>
    <property type="match status" value="1"/>
</dbReference>
<feature type="compositionally biased region" description="Basic and acidic residues" evidence="1">
    <location>
        <begin position="1"/>
        <end position="10"/>
    </location>
</feature>
<evidence type="ECO:0000313" key="4">
    <source>
        <dbReference type="Proteomes" id="UP001153076"/>
    </source>
</evidence>
<dbReference type="EMBL" id="JAKOGI010000115">
    <property type="protein sequence ID" value="KAJ8443635.1"/>
    <property type="molecule type" value="Genomic_DNA"/>
</dbReference>
<evidence type="ECO:0000256" key="1">
    <source>
        <dbReference type="SAM" id="MobiDB-lite"/>
    </source>
</evidence>
<accession>A0A9Q1KIN2</accession>
<dbReference type="InterPro" id="IPR058517">
    <property type="entry name" value="DUF8204"/>
</dbReference>
<dbReference type="PANTHER" id="PTHR34566:SF2">
    <property type="entry name" value="ALTERED INHERITANCE OF MITOCHONDRIA PROTEIN"/>
    <property type="match status" value="1"/>
</dbReference>
<gene>
    <name evidence="3" type="ORF">Cgig2_019617</name>
</gene>